<protein>
    <submittedName>
        <fullName evidence="5">ABC transporter substrate-binding protein</fullName>
    </submittedName>
</protein>
<organism evidence="5 6">
    <name type="scientific">Geochorda subterranea</name>
    <dbReference type="NCBI Taxonomy" id="3109564"/>
    <lineage>
        <taxon>Bacteria</taxon>
        <taxon>Bacillati</taxon>
        <taxon>Bacillota</taxon>
        <taxon>Limnochordia</taxon>
        <taxon>Limnochordales</taxon>
        <taxon>Geochordaceae</taxon>
        <taxon>Geochorda</taxon>
    </lineage>
</organism>
<evidence type="ECO:0000256" key="3">
    <source>
        <dbReference type="ARBA" id="ARBA00022729"/>
    </source>
</evidence>
<proteinExistence type="inferred from homology"/>
<name>A0ABZ1BS01_9FIRM</name>
<evidence type="ECO:0000313" key="5">
    <source>
        <dbReference type="EMBL" id="WRP15572.1"/>
    </source>
</evidence>
<keyword evidence="6" id="KW-1185">Reference proteome</keyword>
<evidence type="ECO:0000313" key="6">
    <source>
        <dbReference type="Proteomes" id="UP001333102"/>
    </source>
</evidence>
<dbReference type="Proteomes" id="UP001333102">
    <property type="component" value="Chromosome"/>
</dbReference>
<comment type="similarity">
    <text evidence="2">Belongs to the bacterial solute-binding protein SsuA/TauA family.</text>
</comment>
<feature type="signal peptide" evidence="4">
    <location>
        <begin position="1"/>
        <end position="20"/>
    </location>
</feature>
<feature type="chain" id="PRO_5046016834" evidence="4">
    <location>
        <begin position="21"/>
        <end position="262"/>
    </location>
</feature>
<dbReference type="PANTHER" id="PTHR30024">
    <property type="entry name" value="ALIPHATIC SULFONATES-BINDING PROTEIN-RELATED"/>
    <property type="match status" value="1"/>
</dbReference>
<accession>A0ABZ1BS01</accession>
<dbReference type="RefSeq" id="WP_324669978.1">
    <property type="nucleotide sequence ID" value="NZ_CP141614.1"/>
</dbReference>
<dbReference type="Gene3D" id="3.40.190.10">
    <property type="entry name" value="Periplasmic binding protein-like II"/>
    <property type="match status" value="2"/>
</dbReference>
<dbReference type="PANTHER" id="PTHR30024:SF47">
    <property type="entry name" value="TAURINE-BINDING PERIPLASMIC PROTEIN"/>
    <property type="match status" value="1"/>
</dbReference>
<reference evidence="6" key="1">
    <citation type="submission" date="2023-12" db="EMBL/GenBank/DDBJ databases">
        <title>Novel isolates from deep terrestrial aquifers shed light on the physiology and ecology of the class Limnochordia.</title>
        <authorList>
            <person name="Karnachuk O.V."/>
            <person name="Lukina A.P."/>
            <person name="Avakyan M.R."/>
            <person name="Kadnikov V."/>
            <person name="Begmatov S."/>
            <person name="Beletsky A.V."/>
            <person name="Mardanov A.V."/>
            <person name="Ravin N.V."/>
        </authorList>
    </citation>
    <scope>NUCLEOTIDE SEQUENCE [LARGE SCALE GENOMIC DNA]</scope>
    <source>
        <strain evidence="6">LN</strain>
    </source>
</reference>
<dbReference type="SUPFAM" id="SSF53850">
    <property type="entry name" value="Periplasmic binding protein-like II"/>
    <property type="match status" value="1"/>
</dbReference>
<dbReference type="EMBL" id="CP141614">
    <property type="protein sequence ID" value="WRP15572.1"/>
    <property type="molecule type" value="Genomic_DNA"/>
</dbReference>
<evidence type="ECO:0000256" key="1">
    <source>
        <dbReference type="ARBA" id="ARBA00004418"/>
    </source>
</evidence>
<comment type="subcellular location">
    <subcellularLocation>
        <location evidence="1">Periplasm</location>
    </subcellularLocation>
</comment>
<sequence>MAAITLVASLVSGVAAPAVAQTPARVRLATLAPSALLWLHYVAQDQRLYERRGVQVLPVQVSDSAVLVQSVASGSAEAGVALGDNVMRAVDRGAPVIITGAILYKPILRLIGSTADVASLRGKRVTAGAVEGGTTDLLVYQLLKKGGLARQDVQMVAMPNSRDRLVALRNGQLAGALLIAPFDVEAIRSGFTVLDVYREPWLETPLIVNANWARQNRAAASALTLALKDAARWIYDPANGDEAVAILARNTGIAPDVVQEAY</sequence>
<evidence type="ECO:0000256" key="4">
    <source>
        <dbReference type="SAM" id="SignalP"/>
    </source>
</evidence>
<keyword evidence="3 4" id="KW-0732">Signal</keyword>
<gene>
    <name evidence="5" type="ORF">VLY81_05265</name>
</gene>
<dbReference type="Pfam" id="PF13379">
    <property type="entry name" value="NMT1_2"/>
    <property type="match status" value="1"/>
</dbReference>
<evidence type="ECO:0000256" key="2">
    <source>
        <dbReference type="ARBA" id="ARBA00010742"/>
    </source>
</evidence>